<protein>
    <recommendedName>
        <fullName evidence="3">DUF2059 domain-containing protein</fullName>
    </recommendedName>
</protein>
<evidence type="ECO:0000313" key="1">
    <source>
        <dbReference type="EMBL" id="AWB48186.1"/>
    </source>
</evidence>
<organism evidence="1 2">
    <name type="scientific">Paragemmobacter aquarius</name>
    <dbReference type="NCBI Taxonomy" id="2169400"/>
    <lineage>
        <taxon>Bacteria</taxon>
        <taxon>Pseudomonadati</taxon>
        <taxon>Pseudomonadota</taxon>
        <taxon>Alphaproteobacteria</taxon>
        <taxon>Rhodobacterales</taxon>
        <taxon>Paracoccaceae</taxon>
        <taxon>Paragemmobacter</taxon>
    </lineage>
</organism>
<dbReference type="Proteomes" id="UP000244496">
    <property type="component" value="Chromosome"/>
</dbReference>
<reference evidence="1 2" key="1">
    <citation type="submission" date="2018-04" db="EMBL/GenBank/DDBJ databases">
        <title>Genome sequencing of Gemmobacter.</title>
        <authorList>
            <person name="Yi H."/>
            <person name="Baek M.-G."/>
        </authorList>
    </citation>
    <scope>NUCLEOTIDE SEQUENCE [LARGE SCALE GENOMIC DNA]</scope>
    <source>
        <strain evidence="1 2">HYN0069</strain>
    </source>
</reference>
<sequence length="312" mass="33222">MSRHHATDMSLWSGAIMTHFLPRLALLSPALVACLGFLVPSVLLAETSVGQAAVSAEDQGAVAKLIGTMQIDDVIDVLRSEGVDYGVSIEDEMFPDAGGASWKATVAGIYSAARMKSVFAAKLTEQLAGKTADATKAEAFFASSLGQRVLMLELEARRALLDEETEAAARLAWGDLQAGGGERADLLRRFAEVNDLIESNVMGALNSNLAFYHGMAGTGAFAGEMDEGEILSDVWGQEPDIRNQTEEWVYPYLGLAYSSLTDDELRQYVEFSASPAGQVLNSALFVAFDAVFVPISEALGAAAALQMNGQDI</sequence>
<dbReference type="PROSITE" id="PS51257">
    <property type="entry name" value="PROKAR_LIPOPROTEIN"/>
    <property type="match status" value="1"/>
</dbReference>
<dbReference type="EMBL" id="CP028918">
    <property type="protein sequence ID" value="AWB48186.1"/>
    <property type="molecule type" value="Genomic_DNA"/>
</dbReference>
<evidence type="ECO:0008006" key="3">
    <source>
        <dbReference type="Google" id="ProtNLM"/>
    </source>
</evidence>
<dbReference type="AlphaFoldDB" id="A0A2S0UK52"/>
<evidence type="ECO:0000313" key="2">
    <source>
        <dbReference type="Proteomes" id="UP000244496"/>
    </source>
</evidence>
<accession>A0A2S0UK52</accession>
<gene>
    <name evidence="1" type="ORF">HYN69_06375</name>
</gene>
<name>A0A2S0UK52_9RHOB</name>
<keyword evidence="2" id="KW-1185">Reference proteome</keyword>
<dbReference type="KEGG" id="geh:HYN69_06375"/>
<proteinExistence type="predicted"/>